<dbReference type="RefSeq" id="WP_176164249.1">
    <property type="nucleotide sequence ID" value="NZ_CP054929.1"/>
</dbReference>
<dbReference type="PANTHER" id="PTHR30346:SF30">
    <property type="entry name" value="SMALL NEUTRAL PROTEASE REGULATORY PROTEIN"/>
    <property type="match status" value="1"/>
</dbReference>
<dbReference type="InterPro" id="IPR000847">
    <property type="entry name" value="LysR_HTH_N"/>
</dbReference>
<evidence type="ECO:0000256" key="5">
    <source>
        <dbReference type="SAM" id="MobiDB-lite"/>
    </source>
</evidence>
<dbReference type="InterPro" id="IPR036388">
    <property type="entry name" value="WH-like_DNA-bd_sf"/>
</dbReference>
<dbReference type="Pfam" id="PF00126">
    <property type="entry name" value="HTH_1"/>
    <property type="match status" value="1"/>
</dbReference>
<dbReference type="PROSITE" id="PS50931">
    <property type="entry name" value="HTH_LYSR"/>
    <property type="match status" value="1"/>
</dbReference>
<sequence>MDLEVRHLRFVAAIEAAGSVTKAAANLGVSQPALTAQVRRIESAVGGTLFDRGRHGARPTPLGDVLLPHVRDVLGALEELDRAVRHFRNRAGSRTLRLAVRQTPLAARLGDVVGEVCPDDVVDLAVVDRQATVLAALADGTVDLALHVDFPGREPVLPAGIERTVVGPEPMFVMLATDHPLAGRDEVELSELAGSTWLLAVNGDDEFDRHLANQCELAGIGTITVRAYEPLVISQLLRRGDPVAVPAQALNTGLPLIGTVLSVRGAPVRVRHVLLWSKDGPIDAAVAGRVRDGLAAAYRSMVGPMGRVPGWWDRNPGWLGSPEPAPPPDAAPGPAPDPPPAAGHRAPSPAAGPVRADGGGVRAVPYAPGAYSATIRGGVVPHSGWRSSHA</sequence>
<dbReference type="InterPro" id="IPR036390">
    <property type="entry name" value="WH_DNA-bd_sf"/>
</dbReference>
<dbReference type="PRINTS" id="PR00039">
    <property type="entry name" value="HTHLYSR"/>
</dbReference>
<evidence type="ECO:0000256" key="1">
    <source>
        <dbReference type="ARBA" id="ARBA00009437"/>
    </source>
</evidence>
<name>A0A7H8NDT1_9ACTN</name>
<protein>
    <submittedName>
        <fullName evidence="7">LysR family transcriptional regulator</fullName>
    </submittedName>
</protein>
<dbReference type="InterPro" id="IPR005119">
    <property type="entry name" value="LysR_subst-bd"/>
</dbReference>
<keyword evidence="4" id="KW-0804">Transcription</keyword>
<feature type="compositionally biased region" description="Pro residues" evidence="5">
    <location>
        <begin position="323"/>
        <end position="341"/>
    </location>
</feature>
<feature type="region of interest" description="Disordered" evidence="5">
    <location>
        <begin position="316"/>
        <end position="363"/>
    </location>
</feature>
<dbReference type="GO" id="GO:0032993">
    <property type="term" value="C:protein-DNA complex"/>
    <property type="evidence" value="ECO:0007669"/>
    <property type="project" value="TreeGrafter"/>
</dbReference>
<keyword evidence="3" id="KW-0238">DNA-binding</keyword>
<evidence type="ECO:0000313" key="7">
    <source>
        <dbReference type="EMBL" id="QKW52536.1"/>
    </source>
</evidence>
<organism evidence="7 8">
    <name type="scientific">Streptomyces buecherae</name>
    <dbReference type="NCBI Taxonomy" id="2763006"/>
    <lineage>
        <taxon>Bacteria</taxon>
        <taxon>Bacillati</taxon>
        <taxon>Actinomycetota</taxon>
        <taxon>Actinomycetes</taxon>
        <taxon>Kitasatosporales</taxon>
        <taxon>Streptomycetaceae</taxon>
        <taxon>Streptomyces</taxon>
    </lineage>
</organism>
<dbReference type="Proteomes" id="UP000509303">
    <property type="component" value="Chromosome"/>
</dbReference>
<evidence type="ECO:0000256" key="2">
    <source>
        <dbReference type="ARBA" id="ARBA00023015"/>
    </source>
</evidence>
<proteinExistence type="inferred from homology"/>
<evidence type="ECO:0000313" key="8">
    <source>
        <dbReference type="Proteomes" id="UP000509303"/>
    </source>
</evidence>
<evidence type="ECO:0000256" key="4">
    <source>
        <dbReference type="ARBA" id="ARBA00023163"/>
    </source>
</evidence>
<dbReference type="GO" id="GO:0003677">
    <property type="term" value="F:DNA binding"/>
    <property type="evidence" value="ECO:0007669"/>
    <property type="project" value="UniProtKB-KW"/>
</dbReference>
<evidence type="ECO:0000259" key="6">
    <source>
        <dbReference type="PROSITE" id="PS50931"/>
    </source>
</evidence>
<feature type="domain" description="HTH lysR-type" evidence="6">
    <location>
        <begin position="1"/>
        <end position="60"/>
    </location>
</feature>
<accession>A0A7H8NDT1</accession>
<dbReference type="GO" id="GO:0003700">
    <property type="term" value="F:DNA-binding transcription factor activity"/>
    <property type="evidence" value="ECO:0007669"/>
    <property type="project" value="InterPro"/>
</dbReference>
<dbReference type="EMBL" id="CP054929">
    <property type="protein sequence ID" value="QKW52536.1"/>
    <property type="molecule type" value="Genomic_DNA"/>
</dbReference>
<dbReference type="PANTHER" id="PTHR30346">
    <property type="entry name" value="TRANSCRIPTIONAL DUAL REGULATOR HCAR-RELATED"/>
    <property type="match status" value="1"/>
</dbReference>
<dbReference type="Gene3D" id="1.10.10.10">
    <property type="entry name" value="Winged helix-like DNA-binding domain superfamily/Winged helix DNA-binding domain"/>
    <property type="match status" value="1"/>
</dbReference>
<dbReference type="SUPFAM" id="SSF53850">
    <property type="entry name" value="Periplasmic binding protein-like II"/>
    <property type="match status" value="1"/>
</dbReference>
<dbReference type="Pfam" id="PF03466">
    <property type="entry name" value="LysR_substrate"/>
    <property type="match status" value="1"/>
</dbReference>
<gene>
    <name evidence="7" type="ORF">HUT08_26715</name>
</gene>
<dbReference type="SUPFAM" id="SSF46785">
    <property type="entry name" value="Winged helix' DNA-binding domain"/>
    <property type="match status" value="1"/>
</dbReference>
<dbReference type="Gene3D" id="3.40.190.10">
    <property type="entry name" value="Periplasmic binding protein-like II"/>
    <property type="match status" value="2"/>
</dbReference>
<keyword evidence="2" id="KW-0805">Transcription regulation</keyword>
<keyword evidence="8" id="KW-1185">Reference proteome</keyword>
<comment type="similarity">
    <text evidence="1">Belongs to the LysR transcriptional regulatory family.</text>
</comment>
<reference evidence="7 8" key="1">
    <citation type="submission" date="2020-06" db="EMBL/GenBank/DDBJ databases">
        <title>Genome mining for natural products.</title>
        <authorList>
            <person name="Zhang B."/>
            <person name="Shi J."/>
            <person name="Ge H."/>
        </authorList>
    </citation>
    <scope>NUCLEOTIDE SEQUENCE [LARGE SCALE GENOMIC DNA]</scope>
    <source>
        <strain evidence="7 8">NA00687</strain>
    </source>
</reference>
<dbReference type="AlphaFoldDB" id="A0A7H8NDT1"/>
<evidence type="ECO:0000256" key="3">
    <source>
        <dbReference type="ARBA" id="ARBA00023125"/>
    </source>
</evidence>